<dbReference type="InterPro" id="IPR005804">
    <property type="entry name" value="FA_desaturase_dom"/>
</dbReference>
<evidence type="ECO:0000259" key="14">
    <source>
        <dbReference type="Pfam" id="PF00487"/>
    </source>
</evidence>
<dbReference type="InterPro" id="IPR015876">
    <property type="entry name" value="Acyl-CoA_DS"/>
</dbReference>
<feature type="transmembrane region" description="Helical" evidence="13">
    <location>
        <begin position="47"/>
        <end position="70"/>
    </location>
</feature>
<evidence type="ECO:0000256" key="4">
    <source>
        <dbReference type="ARBA" id="ARBA00022692"/>
    </source>
</evidence>
<keyword evidence="7 12" id="KW-0560">Oxidoreductase</keyword>
<dbReference type="GO" id="GO:0004768">
    <property type="term" value="F:stearoyl-CoA 9-desaturase activity"/>
    <property type="evidence" value="ECO:0007669"/>
    <property type="project" value="TreeGrafter"/>
</dbReference>
<reference evidence="15 16" key="1">
    <citation type="journal article" date="2017" name="Gigascience">
        <title>Draft genome of the honey bee ectoparasitic mite, Tropilaelaps mercedesae, is shaped by the parasitic life history.</title>
        <authorList>
            <person name="Dong X."/>
            <person name="Armstrong S.D."/>
            <person name="Xia D."/>
            <person name="Makepeace B.L."/>
            <person name="Darby A.C."/>
            <person name="Kadowaki T."/>
        </authorList>
    </citation>
    <scope>NUCLEOTIDE SEQUENCE [LARGE SCALE GENOMIC DNA]</scope>
    <source>
        <strain evidence="15">Wuxi-XJTLU</strain>
    </source>
</reference>
<evidence type="ECO:0000256" key="6">
    <source>
        <dbReference type="ARBA" id="ARBA00022989"/>
    </source>
</evidence>
<keyword evidence="9" id="KW-0443">Lipid metabolism</keyword>
<evidence type="ECO:0000256" key="12">
    <source>
        <dbReference type="RuleBase" id="RU000581"/>
    </source>
</evidence>
<dbReference type="AlphaFoldDB" id="A0A1V9XWP6"/>
<dbReference type="PANTHER" id="PTHR11351">
    <property type="entry name" value="ACYL-COA DESATURASE"/>
    <property type="match status" value="1"/>
</dbReference>
<comment type="similarity">
    <text evidence="2 12">Belongs to the fatty acid desaturase type 1 family.</text>
</comment>
<keyword evidence="11 12" id="KW-0275">Fatty acid biosynthesis</keyword>
<sequence length="320" mass="36929">MSVTTTVTKTAPTAAPYKLQIVWRNVALMGYLHVAAVYGFYLMLTQAMWSTCITAVVLYFLSGLGITAGCHRLWSHKSYRARLPLRVFLGVMQTMALQNSIFEWSRDHRVHHKFTETDADPHNALRGFFFAHVGWLLCKKHPEVISKGSKVNMDDLLQDPVVTFQKKYYKPLAILACFVIPTLIPMVFFGETFLNSFFVCALWRYCFTLNMTWLVNSAAHMWGQKPYDTHINPAENWVVSIGAQGEGWHNYHHTFPYDYKTSEVPYTLNVTTMFIDAMRLIGQAYDCRVVPPETVKARMMRTGALADLHHHYDYEEEKDY</sequence>
<feature type="domain" description="Fatty acid desaturase" evidence="14">
    <location>
        <begin position="49"/>
        <end position="257"/>
    </location>
</feature>
<dbReference type="InParanoid" id="A0A1V9XWP6"/>
<evidence type="ECO:0000256" key="5">
    <source>
        <dbReference type="ARBA" id="ARBA00022832"/>
    </source>
</evidence>
<keyword evidence="8" id="KW-0408">Iron</keyword>
<dbReference type="OrthoDB" id="9988030at2759"/>
<protein>
    <submittedName>
        <fullName evidence="15">Acyl-CoA desaturase-like</fullName>
    </submittedName>
</protein>
<comment type="cofactor">
    <cofactor evidence="12">
        <name>Fe(2+)</name>
        <dbReference type="ChEBI" id="CHEBI:29033"/>
    </cofactor>
</comment>
<dbReference type="GO" id="GO:0005506">
    <property type="term" value="F:iron ion binding"/>
    <property type="evidence" value="ECO:0007669"/>
    <property type="project" value="TreeGrafter"/>
</dbReference>
<feature type="transmembrane region" description="Helical" evidence="13">
    <location>
        <begin position="21"/>
        <end position="41"/>
    </location>
</feature>
<dbReference type="PRINTS" id="PR00075">
    <property type="entry name" value="FACDDSATRASE"/>
</dbReference>
<dbReference type="STRING" id="418985.A0A1V9XWP6"/>
<evidence type="ECO:0000313" key="15">
    <source>
        <dbReference type="EMBL" id="OQR77861.1"/>
    </source>
</evidence>
<dbReference type="FunCoup" id="A0A1V9XWP6">
    <property type="interactions" value="423"/>
</dbReference>
<feature type="transmembrane region" description="Helical" evidence="13">
    <location>
        <begin position="172"/>
        <end position="190"/>
    </location>
</feature>
<dbReference type="EMBL" id="MNPL01002959">
    <property type="protein sequence ID" value="OQR77861.1"/>
    <property type="molecule type" value="Genomic_DNA"/>
</dbReference>
<evidence type="ECO:0000256" key="2">
    <source>
        <dbReference type="ARBA" id="ARBA00009295"/>
    </source>
</evidence>
<comment type="domain">
    <text evidence="12">The histidine box domains are involved in binding the catalytic metal ions.</text>
</comment>
<gene>
    <name evidence="15" type="ORF">BIW11_02844</name>
</gene>
<evidence type="ECO:0000256" key="9">
    <source>
        <dbReference type="ARBA" id="ARBA00023098"/>
    </source>
</evidence>
<comment type="caution">
    <text evidence="15">The sequence shown here is derived from an EMBL/GenBank/DDBJ whole genome shotgun (WGS) entry which is preliminary data.</text>
</comment>
<comment type="subcellular location">
    <subcellularLocation>
        <location evidence="1">Membrane</location>
        <topology evidence="1">Multi-pass membrane protein</topology>
    </subcellularLocation>
</comment>
<evidence type="ECO:0000313" key="16">
    <source>
        <dbReference type="Proteomes" id="UP000192247"/>
    </source>
</evidence>
<name>A0A1V9XWP6_9ACAR</name>
<keyword evidence="10 13" id="KW-0472">Membrane</keyword>
<evidence type="ECO:0000256" key="3">
    <source>
        <dbReference type="ARBA" id="ARBA00022516"/>
    </source>
</evidence>
<evidence type="ECO:0000256" key="13">
    <source>
        <dbReference type="SAM" id="Phobius"/>
    </source>
</evidence>
<dbReference type="CDD" id="cd03505">
    <property type="entry name" value="Delta9-FADS-like"/>
    <property type="match status" value="1"/>
</dbReference>
<evidence type="ECO:0000256" key="8">
    <source>
        <dbReference type="ARBA" id="ARBA00023004"/>
    </source>
</evidence>
<dbReference type="GO" id="GO:0006636">
    <property type="term" value="P:unsaturated fatty acid biosynthetic process"/>
    <property type="evidence" value="ECO:0007669"/>
    <property type="project" value="TreeGrafter"/>
</dbReference>
<dbReference type="Pfam" id="PF00487">
    <property type="entry name" value="FA_desaturase"/>
    <property type="match status" value="1"/>
</dbReference>
<proteinExistence type="inferred from homology"/>
<evidence type="ECO:0000256" key="10">
    <source>
        <dbReference type="ARBA" id="ARBA00023136"/>
    </source>
</evidence>
<dbReference type="Proteomes" id="UP000192247">
    <property type="component" value="Unassembled WGS sequence"/>
</dbReference>
<dbReference type="GO" id="GO:0005789">
    <property type="term" value="C:endoplasmic reticulum membrane"/>
    <property type="evidence" value="ECO:0007669"/>
    <property type="project" value="TreeGrafter"/>
</dbReference>
<evidence type="ECO:0000256" key="11">
    <source>
        <dbReference type="ARBA" id="ARBA00023160"/>
    </source>
</evidence>
<keyword evidence="5" id="KW-0276">Fatty acid metabolism</keyword>
<organism evidence="15 16">
    <name type="scientific">Tropilaelaps mercedesae</name>
    <dbReference type="NCBI Taxonomy" id="418985"/>
    <lineage>
        <taxon>Eukaryota</taxon>
        <taxon>Metazoa</taxon>
        <taxon>Ecdysozoa</taxon>
        <taxon>Arthropoda</taxon>
        <taxon>Chelicerata</taxon>
        <taxon>Arachnida</taxon>
        <taxon>Acari</taxon>
        <taxon>Parasitiformes</taxon>
        <taxon>Mesostigmata</taxon>
        <taxon>Gamasina</taxon>
        <taxon>Dermanyssoidea</taxon>
        <taxon>Laelapidae</taxon>
        <taxon>Tropilaelaps</taxon>
    </lineage>
</organism>
<keyword evidence="16" id="KW-1185">Reference proteome</keyword>
<evidence type="ECO:0000256" key="1">
    <source>
        <dbReference type="ARBA" id="ARBA00004141"/>
    </source>
</evidence>
<keyword evidence="4 12" id="KW-0812">Transmembrane</keyword>
<evidence type="ECO:0000256" key="7">
    <source>
        <dbReference type="ARBA" id="ARBA00023002"/>
    </source>
</evidence>
<keyword evidence="6 13" id="KW-1133">Transmembrane helix</keyword>
<keyword evidence="3 12" id="KW-0444">Lipid biosynthesis</keyword>
<dbReference type="PANTHER" id="PTHR11351:SF31">
    <property type="entry name" value="DESATURASE 1, ISOFORM A-RELATED"/>
    <property type="match status" value="1"/>
</dbReference>
<accession>A0A1V9XWP6</accession>